<evidence type="ECO:0000313" key="2">
    <source>
        <dbReference type="Proteomes" id="UP000054279"/>
    </source>
</evidence>
<gene>
    <name evidence="1" type="ORF">M422DRAFT_269751</name>
</gene>
<dbReference type="HOGENOM" id="CLU_1094861_0_0_1"/>
<dbReference type="Proteomes" id="UP000054279">
    <property type="component" value="Unassembled WGS sequence"/>
</dbReference>
<evidence type="ECO:0000313" key="1">
    <source>
        <dbReference type="EMBL" id="KIJ28874.1"/>
    </source>
</evidence>
<name>A0A0C9U3W2_SPHS4</name>
<proteinExistence type="predicted"/>
<reference evidence="1 2" key="1">
    <citation type="submission" date="2014-06" db="EMBL/GenBank/DDBJ databases">
        <title>Evolutionary Origins and Diversification of the Mycorrhizal Mutualists.</title>
        <authorList>
            <consortium name="DOE Joint Genome Institute"/>
            <consortium name="Mycorrhizal Genomics Consortium"/>
            <person name="Kohler A."/>
            <person name="Kuo A."/>
            <person name="Nagy L.G."/>
            <person name="Floudas D."/>
            <person name="Copeland A."/>
            <person name="Barry K.W."/>
            <person name="Cichocki N."/>
            <person name="Veneault-Fourrey C."/>
            <person name="LaButti K."/>
            <person name="Lindquist E.A."/>
            <person name="Lipzen A."/>
            <person name="Lundell T."/>
            <person name="Morin E."/>
            <person name="Murat C."/>
            <person name="Riley R."/>
            <person name="Ohm R."/>
            <person name="Sun H."/>
            <person name="Tunlid A."/>
            <person name="Henrissat B."/>
            <person name="Grigoriev I.V."/>
            <person name="Hibbett D.S."/>
            <person name="Martin F."/>
        </authorList>
    </citation>
    <scope>NUCLEOTIDE SEQUENCE [LARGE SCALE GENOMIC DNA]</scope>
    <source>
        <strain evidence="1 2">SS14</strain>
    </source>
</reference>
<dbReference type="AlphaFoldDB" id="A0A0C9U3W2"/>
<accession>A0A0C9U3W2</accession>
<keyword evidence="2" id="KW-1185">Reference proteome</keyword>
<protein>
    <submittedName>
        <fullName evidence="1">Uncharacterized protein</fullName>
    </submittedName>
</protein>
<dbReference type="EMBL" id="KN837295">
    <property type="protein sequence ID" value="KIJ28874.1"/>
    <property type="molecule type" value="Genomic_DNA"/>
</dbReference>
<organism evidence="1 2">
    <name type="scientific">Sphaerobolus stellatus (strain SS14)</name>
    <dbReference type="NCBI Taxonomy" id="990650"/>
    <lineage>
        <taxon>Eukaryota</taxon>
        <taxon>Fungi</taxon>
        <taxon>Dikarya</taxon>
        <taxon>Basidiomycota</taxon>
        <taxon>Agaricomycotina</taxon>
        <taxon>Agaricomycetes</taxon>
        <taxon>Phallomycetidae</taxon>
        <taxon>Geastrales</taxon>
        <taxon>Sphaerobolaceae</taxon>
        <taxon>Sphaerobolus</taxon>
    </lineage>
</organism>
<sequence>MSSYMSSSNNTIPTFNIPSFNYPNQFPTHSHAPVPLTPSCLPTFTGGTNSTIFNPNAKPICPSSSMSINLDDGTILLNYGKPSECIIHDMTDPMHFKNSVARLTHTELLESGNNVYQKLLADFQAFQIQYHMLEAWHRTLNDAYTQLLDKIPQCGCQIPVTSGTASNAMVLFTGPGLSKYCFNRVDYPGILYWTRSKHNKQLDAFNTTEDKQDPSDLSLPCKTLTYIKHEDGTSINGYLAARIRSVTRSGWEKL</sequence>